<name>A0A556V6U7_BAGYA</name>
<feature type="region of interest" description="Disordered" evidence="1">
    <location>
        <begin position="72"/>
        <end position="104"/>
    </location>
</feature>
<protein>
    <submittedName>
        <fullName evidence="2">Uncharacterized protein</fullName>
    </submittedName>
</protein>
<reference evidence="2 3" key="1">
    <citation type="journal article" date="2019" name="Genome Biol. Evol.">
        <title>Whole-Genome Sequencing of the Giant Devil Catfish, Bagarius yarrelli.</title>
        <authorList>
            <person name="Jiang W."/>
            <person name="Lv Y."/>
            <person name="Cheng L."/>
            <person name="Yang K."/>
            <person name="Chao B."/>
            <person name="Wang X."/>
            <person name="Li Y."/>
            <person name="Pan X."/>
            <person name="You X."/>
            <person name="Zhang Y."/>
            <person name="Yang J."/>
            <person name="Li J."/>
            <person name="Zhang X."/>
            <person name="Liu S."/>
            <person name="Sun C."/>
            <person name="Yang J."/>
            <person name="Shi Q."/>
        </authorList>
    </citation>
    <scope>NUCLEOTIDE SEQUENCE [LARGE SCALE GENOMIC DNA]</scope>
    <source>
        <strain evidence="2">JWS20170419001</strain>
        <tissue evidence="2">Muscle</tissue>
    </source>
</reference>
<sequence length="104" mass="11612">MKHSSIDPEPRQASSFGCSLQSLRLMRNSGLNTHPGSEVTVTPASSTNEALEIKYSRIYTLLRSAVNATPERVTQAASHHSLSTRRRERNPKGICFKGRKLRFT</sequence>
<dbReference type="Proteomes" id="UP000319801">
    <property type="component" value="Unassembled WGS sequence"/>
</dbReference>
<organism evidence="2 3">
    <name type="scientific">Bagarius yarrelli</name>
    <name type="common">Goonch</name>
    <name type="synonym">Bagrus yarrelli</name>
    <dbReference type="NCBI Taxonomy" id="175774"/>
    <lineage>
        <taxon>Eukaryota</taxon>
        <taxon>Metazoa</taxon>
        <taxon>Chordata</taxon>
        <taxon>Craniata</taxon>
        <taxon>Vertebrata</taxon>
        <taxon>Euteleostomi</taxon>
        <taxon>Actinopterygii</taxon>
        <taxon>Neopterygii</taxon>
        <taxon>Teleostei</taxon>
        <taxon>Ostariophysi</taxon>
        <taxon>Siluriformes</taxon>
        <taxon>Sisoridae</taxon>
        <taxon>Sisorinae</taxon>
        <taxon>Bagarius</taxon>
    </lineage>
</organism>
<comment type="caution">
    <text evidence="2">The sequence shown here is derived from an EMBL/GenBank/DDBJ whole genome shotgun (WGS) entry which is preliminary data.</text>
</comment>
<keyword evidence="3" id="KW-1185">Reference proteome</keyword>
<dbReference type="AlphaFoldDB" id="A0A556V6U7"/>
<evidence type="ECO:0000313" key="3">
    <source>
        <dbReference type="Proteomes" id="UP000319801"/>
    </source>
</evidence>
<evidence type="ECO:0000256" key="1">
    <source>
        <dbReference type="SAM" id="MobiDB-lite"/>
    </source>
</evidence>
<dbReference type="EMBL" id="VCAZ01000135">
    <property type="protein sequence ID" value="TSW75988.1"/>
    <property type="molecule type" value="Genomic_DNA"/>
</dbReference>
<proteinExistence type="predicted"/>
<evidence type="ECO:0000313" key="2">
    <source>
        <dbReference type="EMBL" id="TSW75988.1"/>
    </source>
</evidence>
<gene>
    <name evidence="2" type="ORF">Baya_13629</name>
</gene>
<accession>A0A556V6U7</accession>